<dbReference type="STRING" id="655827.E9E979"/>
<sequence length="233" mass="25500">MDRPEWQVNVNEEIASPVYRIRLPIVALLEMEQKVKQAIQPLTRSWVRYEIEPPANITRHLLLTLDREEMNFLPLWAGGLNDGTGAVFESHIPSTDMGPNGPGPAYHAGHTIPSAPPSISDSLVDDIFAMKVTSTPTSGTIDSHDDMSIVYRDDKAIVDDVSIKTESFQTAESDYDGARFAVPAGHQEIAETVNSLVEAVDDFEADTQETPVASDYESDSDGSVVLVKRACGE</sequence>
<dbReference type="InParanoid" id="E9E979"/>
<dbReference type="Proteomes" id="UP000002499">
    <property type="component" value="Unassembled WGS sequence"/>
</dbReference>
<dbReference type="OrthoDB" id="5371510at2759"/>
<gene>
    <name evidence="1" type="ORF">MAC_06427</name>
</gene>
<dbReference type="AlphaFoldDB" id="E9E979"/>
<dbReference type="EMBL" id="GL698525">
    <property type="protein sequence ID" value="EFY87583.1"/>
    <property type="molecule type" value="Genomic_DNA"/>
</dbReference>
<evidence type="ECO:0000313" key="2">
    <source>
        <dbReference type="Proteomes" id="UP000002499"/>
    </source>
</evidence>
<accession>E9E979</accession>
<keyword evidence="2" id="KW-1185">Reference proteome</keyword>
<dbReference type="eggNOG" id="ENOG502S984">
    <property type="taxonomic scope" value="Eukaryota"/>
</dbReference>
<protein>
    <submittedName>
        <fullName evidence="1">Uncharacterized protein</fullName>
    </submittedName>
</protein>
<name>E9E979_METAQ</name>
<reference evidence="1 2" key="1">
    <citation type="journal article" date="2011" name="PLoS Genet.">
        <title>Genome sequencing and comparative transcriptomics of the model entomopathogenic fungi Metarhizium anisopliae and M. acridum.</title>
        <authorList>
            <person name="Gao Q."/>
            <person name="Jin K."/>
            <person name="Ying S.H."/>
            <person name="Zhang Y."/>
            <person name="Xiao G."/>
            <person name="Shang Y."/>
            <person name="Duan Z."/>
            <person name="Hu X."/>
            <person name="Xie X.Q."/>
            <person name="Zhou G."/>
            <person name="Peng G."/>
            <person name="Luo Z."/>
            <person name="Huang W."/>
            <person name="Wang B."/>
            <person name="Fang W."/>
            <person name="Wang S."/>
            <person name="Zhong Y."/>
            <person name="Ma L.J."/>
            <person name="St Leger R.J."/>
            <person name="Zhao G.P."/>
            <person name="Pei Y."/>
            <person name="Feng M.G."/>
            <person name="Xia Y."/>
            <person name="Wang C."/>
        </authorList>
    </citation>
    <scope>NUCLEOTIDE SEQUENCE [LARGE SCALE GENOMIC DNA]</scope>
    <source>
        <strain evidence="1 2">CQMa 102</strain>
    </source>
</reference>
<organism evidence="2">
    <name type="scientific">Metarhizium acridum (strain CQMa 102)</name>
    <dbReference type="NCBI Taxonomy" id="655827"/>
    <lineage>
        <taxon>Eukaryota</taxon>
        <taxon>Fungi</taxon>
        <taxon>Dikarya</taxon>
        <taxon>Ascomycota</taxon>
        <taxon>Pezizomycotina</taxon>
        <taxon>Sordariomycetes</taxon>
        <taxon>Hypocreomycetidae</taxon>
        <taxon>Hypocreales</taxon>
        <taxon>Clavicipitaceae</taxon>
        <taxon>Metarhizium</taxon>
    </lineage>
</organism>
<evidence type="ECO:0000313" key="1">
    <source>
        <dbReference type="EMBL" id="EFY87583.1"/>
    </source>
</evidence>
<dbReference type="HOGENOM" id="CLU_1190151_0_0_1"/>
<proteinExistence type="predicted"/>